<organism evidence="13 14">
    <name type="scientific">Rotaria socialis</name>
    <dbReference type="NCBI Taxonomy" id="392032"/>
    <lineage>
        <taxon>Eukaryota</taxon>
        <taxon>Metazoa</taxon>
        <taxon>Spiralia</taxon>
        <taxon>Gnathifera</taxon>
        <taxon>Rotifera</taxon>
        <taxon>Eurotatoria</taxon>
        <taxon>Bdelloidea</taxon>
        <taxon>Philodinida</taxon>
        <taxon>Philodinidae</taxon>
        <taxon>Rotaria</taxon>
    </lineage>
</organism>
<dbReference type="InterPro" id="IPR036961">
    <property type="entry name" value="Kinesin_motor_dom_sf"/>
</dbReference>
<dbReference type="GO" id="GO:0042995">
    <property type="term" value="C:cell projection"/>
    <property type="evidence" value="ECO:0007669"/>
    <property type="project" value="UniProtKB-SubCell"/>
</dbReference>
<dbReference type="GO" id="GO:0030832">
    <property type="term" value="P:regulation of actin filament length"/>
    <property type="evidence" value="ECO:0007669"/>
    <property type="project" value="TreeGrafter"/>
</dbReference>
<dbReference type="Pfam" id="PF00063">
    <property type="entry name" value="Myosin_head"/>
    <property type="match status" value="1"/>
</dbReference>
<evidence type="ECO:0000256" key="6">
    <source>
        <dbReference type="ARBA" id="ARBA00022840"/>
    </source>
</evidence>
<comment type="caution">
    <text evidence="13">The sequence shown here is derived from an EMBL/GenBank/DDBJ whole genome shotgun (WGS) entry which is preliminary data.</text>
</comment>
<dbReference type="AlphaFoldDB" id="A0A821WTX6"/>
<comment type="similarity">
    <text evidence="11">Belongs to the TRAFAC class myosin-kinesin ATPase superfamily. Myosin family.</text>
</comment>
<evidence type="ECO:0000256" key="7">
    <source>
        <dbReference type="ARBA" id="ARBA00023123"/>
    </source>
</evidence>
<keyword evidence="11" id="KW-0009">Actin-binding</keyword>
<dbReference type="GO" id="GO:0004674">
    <property type="term" value="F:protein serine/threonine kinase activity"/>
    <property type="evidence" value="ECO:0007669"/>
    <property type="project" value="TreeGrafter"/>
</dbReference>
<dbReference type="InterPro" id="IPR052409">
    <property type="entry name" value="Myosin-III_kinase_activity"/>
</dbReference>
<evidence type="ECO:0000256" key="11">
    <source>
        <dbReference type="PROSITE-ProRule" id="PRU00782"/>
    </source>
</evidence>
<comment type="subcellular location">
    <subcellularLocation>
        <location evidence="2">Cell projection</location>
    </subcellularLocation>
    <subcellularLocation>
        <location evidence="1">Cytoplasm</location>
        <location evidence="1">Cytoskeleton</location>
    </subcellularLocation>
</comment>
<keyword evidence="5" id="KW-0547">Nucleotide-binding</keyword>
<dbReference type="Proteomes" id="UP000663848">
    <property type="component" value="Unassembled WGS sequence"/>
</dbReference>
<accession>A0A821WTX6</accession>
<dbReference type="PROSITE" id="PS51456">
    <property type="entry name" value="MYOSIN_MOTOR"/>
    <property type="match status" value="1"/>
</dbReference>
<keyword evidence="8" id="KW-0505">Motor protein</keyword>
<keyword evidence="9" id="KW-0206">Cytoskeleton</keyword>
<dbReference type="PANTHER" id="PTHR46256">
    <property type="entry name" value="AGAP011099-PA"/>
    <property type="match status" value="1"/>
</dbReference>
<keyword evidence="10" id="KW-0966">Cell projection</keyword>
<keyword evidence="7 11" id="KW-0518">Myosin</keyword>
<sequence>MSDFNLFSSKTDIKKLLFTTDKFKFDEQCSTDSWQDLPGAALSSVHSSFIHNQPIQTSTFSDNRNDYGWETLDDYSTIPRSYNIDYEKASKKPPSYCRLDRRGHWLLLPPPPSPMQPLLHTDAKKVVTYFNNKRFPRDSTQLQQPEQNFHDSYESLTVSMDFHVPEDEFLIDDDNLNRQRKPLWKNKMPQIQHKTSDDSHKKSRCIKPNHGKVANQFDEELVQEQLRYNGILEISHIRNQGWPVRFTFEEFLKRYKFISYPQSSPVRINEVTCETILKQLKFNDYVIGKSKVKLILRIILFPFVKYSISDLFKIATFRSSKSTLRTVYKKNNNMSKNH</sequence>
<evidence type="ECO:0000256" key="8">
    <source>
        <dbReference type="ARBA" id="ARBA00023175"/>
    </source>
</evidence>
<dbReference type="Gene3D" id="6.20.240.20">
    <property type="match status" value="1"/>
</dbReference>
<name>A0A821WTX6_9BILA</name>
<evidence type="ECO:0000256" key="5">
    <source>
        <dbReference type="ARBA" id="ARBA00022741"/>
    </source>
</evidence>
<dbReference type="EMBL" id="CAJOBR010020525">
    <property type="protein sequence ID" value="CAF4930422.1"/>
    <property type="molecule type" value="Genomic_DNA"/>
</dbReference>
<feature type="domain" description="Myosin motor" evidence="12">
    <location>
        <begin position="204"/>
        <end position="308"/>
    </location>
</feature>
<dbReference type="GO" id="GO:0003779">
    <property type="term" value="F:actin binding"/>
    <property type="evidence" value="ECO:0007669"/>
    <property type="project" value="UniProtKB-KW"/>
</dbReference>
<keyword evidence="4" id="KW-0677">Repeat</keyword>
<evidence type="ECO:0000256" key="9">
    <source>
        <dbReference type="ARBA" id="ARBA00023212"/>
    </source>
</evidence>
<gene>
    <name evidence="13" type="ORF">QYT958_LOCUS31982</name>
</gene>
<protein>
    <recommendedName>
        <fullName evidence="12">Myosin motor domain-containing protein</fullName>
    </recommendedName>
</protein>
<comment type="caution">
    <text evidence="11">Lacks conserved residue(s) required for the propagation of feature annotation.</text>
</comment>
<keyword evidence="6" id="KW-0067">ATP-binding</keyword>
<dbReference type="InterPro" id="IPR027417">
    <property type="entry name" value="P-loop_NTPase"/>
</dbReference>
<dbReference type="Gene3D" id="3.40.850.10">
    <property type="entry name" value="Kinesin motor domain"/>
    <property type="match status" value="1"/>
</dbReference>
<evidence type="ECO:0000256" key="2">
    <source>
        <dbReference type="ARBA" id="ARBA00004316"/>
    </source>
</evidence>
<dbReference type="GO" id="GO:0016459">
    <property type="term" value="C:myosin complex"/>
    <property type="evidence" value="ECO:0007669"/>
    <property type="project" value="UniProtKB-KW"/>
</dbReference>
<evidence type="ECO:0000259" key="12">
    <source>
        <dbReference type="PROSITE" id="PS51456"/>
    </source>
</evidence>
<keyword evidence="3" id="KW-0963">Cytoplasm</keyword>
<evidence type="ECO:0000313" key="13">
    <source>
        <dbReference type="EMBL" id="CAF4930422.1"/>
    </source>
</evidence>
<dbReference type="GO" id="GO:0005524">
    <property type="term" value="F:ATP binding"/>
    <property type="evidence" value="ECO:0007669"/>
    <property type="project" value="UniProtKB-KW"/>
</dbReference>
<evidence type="ECO:0000256" key="1">
    <source>
        <dbReference type="ARBA" id="ARBA00004245"/>
    </source>
</evidence>
<dbReference type="SMART" id="SM00242">
    <property type="entry name" value="MYSc"/>
    <property type="match status" value="1"/>
</dbReference>
<evidence type="ECO:0000256" key="4">
    <source>
        <dbReference type="ARBA" id="ARBA00022737"/>
    </source>
</evidence>
<reference evidence="13" key="1">
    <citation type="submission" date="2021-02" db="EMBL/GenBank/DDBJ databases">
        <authorList>
            <person name="Nowell W R."/>
        </authorList>
    </citation>
    <scope>NUCLEOTIDE SEQUENCE</scope>
</reference>
<dbReference type="GO" id="GO:0000146">
    <property type="term" value="F:microfilament motor activity"/>
    <property type="evidence" value="ECO:0007669"/>
    <property type="project" value="TreeGrafter"/>
</dbReference>
<evidence type="ECO:0000313" key="14">
    <source>
        <dbReference type="Proteomes" id="UP000663848"/>
    </source>
</evidence>
<evidence type="ECO:0000256" key="3">
    <source>
        <dbReference type="ARBA" id="ARBA00022490"/>
    </source>
</evidence>
<dbReference type="InterPro" id="IPR001609">
    <property type="entry name" value="Myosin_head_motor_dom-like"/>
</dbReference>
<dbReference type="SUPFAM" id="SSF52540">
    <property type="entry name" value="P-loop containing nucleoside triphosphate hydrolases"/>
    <property type="match status" value="1"/>
</dbReference>
<evidence type="ECO:0000256" key="10">
    <source>
        <dbReference type="ARBA" id="ARBA00023273"/>
    </source>
</evidence>
<dbReference type="PANTHER" id="PTHR46256:SF3">
    <property type="entry name" value="MYOSIN MOTOR DOMAIN-CONTAINING PROTEIN"/>
    <property type="match status" value="1"/>
</dbReference>
<proteinExistence type="inferred from homology"/>